<proteinExistence type="predicted"/>
<feature type="domain" description="LysM" evidence="2">
    <location>
        <begin position="1028"/>
        <end position="1076"/>
    </location>
</feature>
<dbReference type="PROSITE" id="PS51840">
    <property type="entry name" value="C2_NT"/>
    <property type="match status" value="1"/>
</dbReference>
<dbReference type="EnsemblPlants" id="KEH32465">
    <property type="protein sequence ID" value="KEH32465"/>
    <property type="gene ID" value="MTR_4g125670"/>
</dbReference>
<dbReference type="EMBL" id="PSQE01000004">
    <property type="protein sequence ID" value="RHN64594.1"/>
    <property type="molecule type" value="Genomic_DNA"/>
</dbReference>
<dbReference type="Gramene" id="rna27422">
    <property type="protein sequence ID" value="RHN64594.1"/>
    <property type="gene ID" value="gene27422"/>
</dbReference>
<name>A0A072V2W8_MEDTR</name>
<dbReference type="InterPro" id="IPR048972">
    <property type="entry name" value="PMI1_PMIR1-2_C"/>
</dbReference>
<evidence type="ECO:0000313" key="6">
    <source>
        <dbReference type="EnsemblPlants" id="KEH32465"/>
    </source>
</evidence>
<evidence type="ECO:0000259" key="2">
    <source>
        <dbReference type="PROSITE" id="PS51782"/>
    </source>
</evidence>
<dbReference type="HOGENOM" id="CLU_003931_0_0_1"/>
<dbReference type="PANTHER" id="PTHR33414">
    <property type="entry name" value="PROTEIN PLASTID MOVEMENT IMPAIRED 1-RELATED 1"/>
    <property type="match status" value="1"/>
</dbReference>
<dbReference type="InterPro" id="IPR018392">
    <property type="entry name" value="LysM"/>
</dbReference>
<evidence type="ECO:0000256" key="1">
    <source>
        <dbReference type="SAM" id="MobiDB-lite"/>
    </source>
</evidence>
<gene>
    <name evidence="6" type="primary">25494194</name>
    <name evidence="4" type="ordered locus">MTR_4g125670</name>
    <name evidence="5" type="ORF">MtrunA17_Chr4g0070741</name>
</gene>
<dbReference type="STRING" id="3880.A0A072V2W8"/>
<feature type="compositionally biased region" description="Low complexity" evidence="1">
    <location>
        <begin position="31"/>
        <end position="40"/>
    </location>
</feature>
<dbReference type="Proteomes" id="UP000002051">
    <property type="component" value="Chromosome 4"/>
</dbReference>
<sequence length="1077" mass="119716">MLRKVKGDGEEYLLKDVEIIRKNLYLEKSFSVNSTSSSKSKNYDPKPEKEGNNLKKDKKSKWNWKKPLRALSLSKNKKFKFCFSLQVHLIEGLPLSFNDSTLCVHWKLRDEHLVTPPAKVIQGVAKFQDILNCTCSIVGTKSGSHNSAKYEAKHFSLYASVLGVPELDLGNHRLDITRLLPLSLDDLEEEKNSGKWSTIFRLSGKAKGAVMNVSFGYMVVGDNNTFAPNVLTSRQNCLALSETDVNPCQYSSRVIDEVKDLHEVLTSTKSAVPSSTDVLNKKSDDENTCSPPHKKDELVLKESLEPIKFDVFQENLETVEPNVFFTPVSVKENYDECECVEFAAVDQGVEFSSNEHVKLEESIVEANVDSSKESIAVHEVSNNKDDLYTKELLLQEIESVLNSVSELEILAMESPIIMEVASESMFRKSQSMDDFTESVTSEFLSVLGLDDSPIGFSSESEPESPRERLLRQFEKEMDSEGFSLFDTDTCYVGEEEEDCDYGASFGPEQWKFSTGIKPPSLSHDLQEGLEFEDEDVKSKPKGHILEDSETEALMHEWGLNEEAFQYSPTKGFVGFGSPIHELPEEPPRLPPLAEGFGPFIQTKDGGFLRSMNPSLFMNAKSGGNLIMQVSNPVVMPADMGSGLMETLQYLASVGVEKLTMQANKFMPLEDITGKTMHQILWEAMPSLEGKNRQCHLQHDLVTRKGSTCVQRGLKGSSSELKSDEFTSSSIGNQGGSSFCSLEDLAPLAMDKIEALSVEGLKIQSGMSEEDVPSDIIGQSFRDLSGLQAKGVNIGGSLGLDGAAALPLLDIKDSSDEVDEIMGLSLTLDDWMRLDSGEIDDIDDISEHTCKLLAAHHANSFDVIRESSKGRKKQGKSHGRKCGLLGNNFTVALMVQLRDPLRNYEPVGTRMLSLIQVERVLVPPKQKICSNVSQVGNNSDEDDECEIQEKVEMKDNKEERSGKESDIAQFRITEVHVAGLKIKSHKKKLWGASSKQQSGSRWLIANGMSKSNTNPLMKSKVASKFGEVTTTKVQPRDTLWSMSSRIYGTVTKWKELGALNPHIRNPDIIIPNETIRIR</sequence>
<evidence type="ECO:0000313" key="7">
    <source>
        <dbReference type="Proteomes" id="UP000002051"/>
    </source>
</evidence>
<dbReference type="OrthoDB" id="2019483at2759"/>
<dbReference type="Gene3D" id="3.10.350.10">
    <property type="entry name" value="LysM domain"/>
    <property type="match status" value="1"/>
</dbReference>
<reference evidence="4 7" key="1">
    <citation type="journal article" date="2011" name="Nature">
        <title>The Medicago genome provides insight into the evolution of rhizobial symbioses.</title>
        <authorList>
            <person name="Young N.D."/>
            <person name="Debelle F."/>
            <person name="Oldroyd G.E."/>
            <person name="Geurts R."/>
            <person name="Cannon S.B."/>
            <person name="Udvardi M.K."/>
            <person name="Benedito V.A."/>
            <person name="Mayer K.F."/>
            <person name="Gouzy J."/>
            <person name="Schoof H."/>
            <person name="Van de Peer Y."/>
            <person name="Proost S."/>
            <person name="Cook D.R."/>
            <person name="Meyers B.C."/>
            <person name="Spannagl M."/>
            <person name="Cheung F."/>
            <person name="De Mita S."/>
            <person name="Krishnakumar V."/>
            <person name="Gundlach H."/>
            <person name="Zhou S."/>
            <person name="Mudge J."/>
            <person name="Bharti A.K."/>
            <person name="Murray J.D."/>
            <person name="Naoumkina M.A."/>
            <person name="Rosen B."/>
            <person name="Silverstein K.A."/>
            <person name="Tang H."/>
            <person name="Rombauts S."/>
            <person name="Zhao P.X."/>
            <person name="Zhou P."/>
            <person name="Barbe V."/>
            <person name="Bardou P."/>
            <person name="Bechner M."/>
            <person name="Bellec A."/>
            <person name="Berger A."/>
            <person name="Berges H."/>
            <person name="Bidwell S."/>
            <person name="Bisseling T."/>
            <person name="Choisne N."/>
            <person name="Couloux A."/>
            <person name="Denny R."/>
            <person name="Deshpande S."/>
            <person name="Dai X."/>
            <person name="Doyle J.J."/>
            <person name="Dudez A.M."/>
            <person name="Farmer A.D."/>
            <person name="Fouteau S."/>
            <person name="Franken C."/>
            <person name="Gibelin C."/>
            <person name="Gish J."/>
            <person name="Goldstein S."/>
            <person name="Gonzalez A.J."/>
            <person name="Green P.J."/>
            <person name="Hallab A."/>
            <person name="Hartog M."/>
            <person name="Hua A."/>
            <person name="Humphray S.J."/>
            <person name="Jeong D.H."/>
            <person name="Jing Y."/>
            <person name="Jocker A."/>
            <person name="Kenton S.M."/>
            <person name="Kim D.J."/>
            <person name="Klee K."/>
            <person name="Lai H."/>
            <person name="Lang C."/>
            <person name="Lin S."/>
            <person name="Macmil S.L."/>
            <person name="Magdelenat G."/>
            <person name="Matthews L."/>
            <person name="McCorrison J."/>
            <person name="Monaghan E.L."/>
            <person name="Mun J.H."/>
            <person name="Najar F.Z."/>
            <person name="Nicholson C."/>
            <person name="Noirot C."/>
            <person name="O'Bleness M."/>
            <person name="Paule C.R."/>
            <person name="Poulain J."/>
            <person name="Prion F."/>
            <person name="Qin B."/>
            <person name="Qu C."/>
            <person name="Retzel E.F."/>
            <person name="Riddle C."/>
            <person name="Sallet E."/>
            <person name="Samain S."/>
            <person name="Samson N."/>
            <person name="Sanders I."/>
            <person name="Saurat O."/>
            <person name="Scarpelli C."/>
            <person name="Schiex T."/>
            <person name="Segurens B."/>
            <person name="Severin A.J."/>
            <person name="Sherrier D.J."/>
            <person name="Shi R."/>
            <person name="Sims S."/>
            <person name="Singer S.R."/>
            <person name="Sinharoy S."/>
            <person name="Sterck L."/>
            <person name="Viollet A."/>
            <person name="Wang B.B."/>
            <person name="Wang K."/>
            <person name="Wang M."/>
            <person name="Wang X."/>
            <person name="Warfsmann J."/>
            <person name="Weissenbach J."/>
            <person name="White D.D."/>
            <person name="White J.D."/>
            <person name="Wiley G.B."/>
            <person name="Wincker P."/>
            <person name="Xing Y."/>
            <person name="Yang L."/>
            <person name="Yao Z."/>
            <person name="Ying F."/>
            <person name="Zhai J."/>
            <person name="Zhou L."/>
            <person name="Zuber A."/>
            <person name="Denarie J."/>
            <person name="Dixon R.A."/>
            <person name="May G.D."/>
            <person name="Schwartz D.C."/>
            <person name="Rogers J."/>
            <person name="Quetier F."/>
            <person name="Town C.D."/>
            <person name="Roe B.A."/>
        </authorList>
    </citation>
    <scope>NUCLEOTIDE SEQUENCE [LARGE SCALE GENOMIC DNA]</scope>
    <source>
        <strain evidence="4">A17</strain>
        <strain evidence="6 7">cv. Jemalong A17</strain>
    </source>
</reference>
<accession>A0A072V2W8</accession>
<reference evidence="5" key="4">
    <citation type="journal article" date="2018" name="Nat. Plants">
        <title>Whole-genome landscape of Medicago truncatula symbiotic genes.</title>
        <authorList>
            <person name="Pecrix Y."/>
            <person name="Gamas P."/>
            <person name="Carrere S."/>
        </authorList>
    </citation>
    <scope>NUCLEOTIDE SEQUENCE</scope>
    <source>
        <tissue evidence="5">Leaves</tissue>
    </source>
</reference>
<evidence type="ECO:0000313" key="5">
    <source>
        <dbReference type="EMBL" id="RHN64594.1"/>
    </source>
</evidence>
<dbReference type="Pfam" id="PF21745">
    <property type="entry name" value="PMI1_PMIR1-2_C"/>
    <property type="match status" value="1"/>
</dbReference>
<dbReference type="InterPro" id="IPR019448">
    <property type="entry name" value="NT-C2"/>
</dbReference>
<dbReference type="SMART" id="SM00257">
    <property type="entry name" value="LysM"/>
    <property type="match status" value="1"/>
</dbReference>
<evidence type="ECO:0000313" key="4">
    <source>
        <dbReference type="EMBL" id="KEH32465.1"/>
    </source>
</evidence>
<reference evidence="6" key="3">
    <citation type="submission" date="2015-04" db="UniProtKB">
        <authorList>
            <consortium name="EnsemblPlants"/>
        </authorList>
    </citation>
    <scope>IDENTIFICATION</scope>
    <source>
        <strain evidence="6">cv. Jemalong A17</strain>
    </source>
</reference>
<dbReference type="InterPro" id="IPR039614">
    <property type="entry name" value="PMI1-like"/>
</dbReference>
<dbReference type="Pfam" id="PF01476">
    <property type="entry name" value="LysM"/>
    <property type="match status" value="1"/>
</dbReference>
<dbReference type="Pfam" id="PF10358">
    <property type="entry name" value="NT-C2"/>
    <property type="match status" value="1"/>
</dbReference>
<feature type="compositionally biased region" description="Basic and acidic residues" evidence="1">
    <location>
        <begin position="41"/>
        <end position="55"/>
    </location>
</feature>
<reference evidence="4 7" key="2">
    <citation type="journal article" date="2014" name="BMC Genomics">
        <title>An improved genome release (version Mt4.0) for the model legume Medicago truncatula.</title>
        <authorList>
            <person name="Tang H."/>
            <person name="Krishnakumar V."/>
            <person name="Bidwell S."/>
            <person name="Rosen B."/>
            <person name="Chan A."/>
            <person name="Zhou S."/>
            <person name="Gentzbittel L."/>
            <person name="Childs K.L."/>
            <person name="Yandell M."/>
            <person name="Gundlach H."/>
            <person name="Mayer K.F."/>
            <person name="Schwartz D.C."/>
            <person name="Town C.D."/>
        </authorList>
    </citation>
    <scope>GENOME REANNOTATION</scope>
    <source>
        <strain evidence="4">A17</strain>
        <strain evidence="6 7">cv. Jemalong A17</strain>
    </source>
</reference>
<dbReference type="CDD" id="cd00118">
    <property type="entry name" value="LysM"/>
    <property type="match status" value="1"/>
</dbReference>
<dbReference type="EMBL" id="CM001220">
    <property type="protein sequence ID" value="KEH32465.1"/>
    <property type="molecule type" value="Genomic_DNA"/>
</dbReference>
<keyword evidence="7" id="KW-1185">Reference proteome</keyword>
<dbReference type="PANTHER" id="PTHR33414:SF1">
    <property type="entry name" value="PROTEIN PLASTID MOVEMENT IMPAIRED 1-RELATED 1"/>
    <property type="match status" value="1"/>
</dbReference>
<feature type="region of interest" description="Disordered" evidence="1">
    <location>
        <begin position="31"/>
        <end position="59"/>
    </location>
</feature>
<evidence type="ECO:0000259" key="3">
    <source>
        <dbReference type="PROSITE" id="PS51840"/>
    </source>
</evidence>
<protein>
    <submittedName>
        <fullName evidence="4">EEIG1/EHBP1 protein amino-terminal domain protein</fullName>
    </submittedName>
    <submittedName>
        <fullName evidence="5">Putative LysM domain, EEIG1/EHBP1 domain-containing protein</fullName>
    </submittedName>
</protein>
<dbReference type="InterPro" id="IPR036779">
    <property type="entry name" value="LysM_dom_sf"/>
</dbReference>
<dbReference type="AlphaFoldDB" id="A0A072V2W8"/>
<dbReference type="Proteomes" id="UP000265566">
    <property type="component" value="Chromosome 4"/>
</dbReference>
<dbReference type="PROSITE" id="PS51782">
    <property type="entry name" value="LYSM"/>
    <property type="match status" value="1"/>
</dbReference>
<feature type="domain" description="C2 NT-type" evidence="3">
    <location>
        <begin position="71"/>
        <end position="219"/>
    </location>
</feature>
<organism evidence="4 7">
    <name type="scientific">Medicago truncatula</name>
    <name type="common">Barrel medic</name>
    <name type="synonym">Medicago tribuloides</name>
    <dbReference type="NCBI Taxonomy" id="3880"/>
    <lineage>
        <taxon>Eukaryota</taxon>
        <taxon>Viridiplantae</taxon>
        <taxon>Streptophyta</taxon>
        <taxon>Embryophyta</taxon>
        <taxon>Tracheophyta</taxon>
        <taxon>Spermatophyta</taxon>
        <taxon>Magnoliopsida</taxon>
        <taxon>eudicotyledons</taxon>
        <taxon>Gunneridae</taxon>
        <taxon>Pentapetalae</taxon>
        <taxon>rosids</taxon>
        <taxon>fabids</taxon>
        <taxon>Fabales</taxon>
        <taxon>Fabaceae</taxon>
        <taxon>Papilionoideae</taxon>
        <taxon>50 kb inversion clade</taxon>
        <taxon>NPAAA clade</taxon>
        <taxon>Hologalegina</taxon>
        <taxon>IRL clade</taxon>
        <taxon>Trifolieae</taxon>
        <taxon>Medicago</taxon>
    </lineage>
</organism>
<dbReference type="KEGG" id="mtr:25494194"/>